<organism evidence="11 12">
    <name type="scientific">Acer saccharum</name>
    <name type="common">Sugar maple</name>
    <dbReference type="NCBI Taxonomy" id="4024"/>
    <lineage>
        <taxon>Eukaryota</taxon>
        <taxon>Viridiplantae</taxon>
        <taxon>Streptophyta</taxon>
        <taxon>Embryophyta</taxon>
        <taxon>Tracheophyta</taxon>
        <taxon>Spermatophyta</taxon>
        <taxon>Magnoliopsida</taxon>
        <taxon>eudicotyledons</taxon>
        <taxon>Gunneridae</taxon>
        <taxon>Pentapetalae</taxon>
        <taxon>rosids</taxon>
        <taxon>malvids</taxon>
        <taxon>Sapindales</taxon>
        <taxon>Sapindaceae</taxon>
        <taxon>Hippocastanoideae</taxon>
        <taxon>Acereae</taxon>
        <taxon>Acer</taxon>
    </lineage>
</organism>
<dbReference type="GO" id="GO:0010008">
    <property type="term" value="C:endosome membrane"/>
    <property type="evidence" value="ECO:0007669"/>
    <property type="project" value="UniProtKB-SubCell"/>
</dbReference>
<reference evidence="11" key="2">
    <citation type="submission" date="2023-06" db="EMBL/GenBank/DDBJ databases">
        <authorList>
            <person name="Swenson N.G."/>
            <person name="Wegrzyn J.L."/>
            <person name="Mcevoy S.L."/>
        </authorList>
    </citation>
    <scope>NUCLEOTIDE SEQUENCE</scope>
    <source>
        <strain evidence="11">NS2018</strain>
        <tissue evidence="11">Leaf</tissue>
    </source>
</reference>
<evidence type="ECO:0000256" key="8">
    <source>
        <dbReference type="ARBA" id="ARBA00023034"/>
    </source>
</evidence>
<comment type="similarity">
    <text evidence="3 10">Belongs to the nonaspanin (TM9SF) (TC 9.A.2) family.</text>
</comment>
<dbReference type="AlphaFoldDB" id="A0AA39VZI1"/>
<evidence type="ECO:0000256" key="4">
    <source>
        <dbReference type="ARBA" id="ARBA00022692"/>
    </source>
</evidence>
<keyword evidence="8" id="KW-0333">Golgi apparatus</keyword>
<evidence type="ECO:0000256" key="3">
    <source>
        <dbReference type="ARBA" id="ARBA00005227"/>
    </source>
</evidence>
<evidence type="ECO:0000256" key="7">
    <source>
        <dbReference type="ARBA" id="ARBA00022989"/>
    </source>
</evidence>
<evidence type="ECO:0000256" key="10">
    <source>
        <dbReference type="RuleBase" id="RU363079"/>
    </source>
</evidence>
<evidence type="ECO:0000256" key="9">
    <source>
        <dbReference type="ARBA" id="ARBA00023136"/>
    </source>
</evidence>
<evidence type="ECO:0000256" key="5">
    <source>
        <dbReference type="ARBA" id="ARBA00022729"/>
    </source>
</evidence>
<dbReference type="PANTHER" id="PTHR10766:SF111">
    <property type="entry name" value="TRANSMEMBRANE 9 SUPERFAMILY MEMBER 2"/>
    <property type="match status" value="1"/>
</dbReference>
<accession>A0AA39VZI1</accession>
<gene>
    <name evidence="11" type="ORF">LWI29_019596</name>
</gene>
<evidence type="ECO:0000256" key="1">
    <source>
        <dbReference type="ARBA" id="ARBA00004337"/>
    </source>
</evidence>
<dbReference type="Proteomes" id="UP001168877">
    <property type="component" value="Unassembled WGS sequence"/>
</dbReference>
<keyword evidence="4" id="KW-0812">Transmembrane</keyword>
<dbReference type="PANTHER" id="PTHR10766">
    <property type="entry name" value="TRANSMEMBRANE 9 SUPERFAMILY PROTEIN"/>
    <property type="match status" value="1"/>
</dbReference>
<sequence>MIFYCEIWVNDAIVFFKESSKKFRGPVHEENLPMNSGRSSGVSCILLVDDAIVFFKESSKKFRGPVHEENLPMNSGRSSGVSRILLVDDAIVFFKESSKKFSGPVHEENLPMNSGRSSGGDALPVKVNKLSSTKTQLPYDYYYLKYCKPVKIVNNAENLGEVLRGDRIENSVYTFQMREDLPCKVAYKAKLNAESAKSFKEKIDDEYRVNMILDNLPVAVLRLRRDGSQATTYEHGFRVGFKGNYQGVWIRTQKSIAIVEVLFTHAISYMLLLFLQSRGEIFYQLPLELQSH</sequence>
<evidence type="ECO:0000256" key="2">
    <source>
        <dbReference type="ARBA" id="ARBA00004653"/>
    </source>
</evidence>
<keyword evidence="5" id="KW-0732">Signal</keyword>
<keyword evidence="12" id="KW-1185">Reference proteome</keyword>
<dbReference type="EMBL" id="JAUESC010000004">
    <property type="protein sequence ID" value="KAK0596848.1"/>
    <property type="molecule type" value="Genomic_DNA"/>
</dbReference>
<comment type="caution">
    <text evidence="11">The sequence shown here is derived from an EMBL/GenBank/DDBJ whole genome shotgun (WGS) entry which is preliminary data.</text>
</comment>
<evidence type="ECO:0000313" key="11">
    <source>
        <dbReference type="EMBL" id="KAK0596848.1"/>
    </source>
</evidence>
<proteinExistence type="inferred from homology"/>
<evidence type="ECO:0000256" key="6">
    <source>
        <dbReference type="ARBA" id="ARBA00022753"/>
    </source>
</evidence>
<comment type="subcellular location">
    <subcellularLocation>
        <location evidence="1">Endosome membrane</location>
        <topology evidence="1">Multi-pass membrane protein</topology>
    </subcellularLocation>
    <subcellularLocation>
        <location evidence="2">Golgi apparatus membrane</location>
        <topology evidence="2">Multi-pass membrane protein</topology>
    </subcellularLocation>
</comment>
<evidence type="ECO:0000313" key="12">
    <source>
        <dbReference type="Proteomes" id="UP001168877"/>
    </source>
</evidence>
<keyword evidence="7" id="KW-1133">Transmembrane helix</keyword>
<name>A0AA39VZI1_ACESA</name>
<dbReference type="GO" id="GO:0000139">
    <property type="term" value="C:Golgi membrane"/>
    <property type="evidence" value="ECO:0007669"/>
    <property type="project" value="UniProtKB-SubCell"/>
</dbReference>
<keyword evidence="6" id="KW-0967">Endosome</keyword>
<reference evidence="11" key="1">
    <citation type="journal article" date="2022" name="Plant J.">
        <title>Strategies of tolerance reflected in two North American maple genomes.</title>
        <authorList>
            <person name="McEvoy S.L."/>
            <person name="Sezen U.U."/>
            <person name="Trouern-Trend A."/>
            <person name="McMahon S.M."/>
            <person name="Schaberg P.G."/>
            <person name="Yang J."/>
            <person name="Wegrzyn J.L."/>
            <person name="Swenson N.G."/>
        </authorList>
    </citation>
    <scope>NUCLEOTIDE SEQUENCE</scope>
    <source>
        <strain evidence="11">NS2018</strain>
    </source>
</reference>
<keyword evidence="9" id="KW-0472">Membrane</keyword>
<dbReference type="GO" id="GO:0072657">
    <property type="term" value="P:protein localization to membrane"/>
    <property type="evidence" value="ECO:0007669"/>
    <property type="project" value="TreeGrafter"/>
</dbReference>
<dbReference type="Pfam" id="PF02990">
    <property type="entry name" value="EMP70"/>
    <property type="match status" value="1"/>
</dbReference>
<protein>
    <recommendedName>
        <fullName evidence="10">Transmembrane 9 superfamily member</fullName>
    </recommendedName>
</protein>
<dbReference type="InterPro" id="IPR004240">
    <property type="entry name" value="EMP70"/>
</dbReference>